<organism evidence="1">
    <name type="scientific">Lepeophtheirus salmonis</name>
    <name type="common">Salmon louse</name>
    <name type="synonym">Caligus salmonis</name>
    <dbReference type="NCBI Taxonomy" id="72036"/>
    <lineage>
        <taxon>Eukaryota</taxon>
        <taxon>Metazoa</taxon>
        <taxon>Ecdysozoa</taxon>
        <taxon>Arthropoda</taxon>
        <taxon>Crustacea</taxon>
        <taxon>Multicrustacea</taxon>
        <taxon>Hexanauplia</taxon>
        <taxon>Copepoda</taxon>
        <taxon>Siphonostomatoida</taxon>
        <taxon>Caligidae</taxon>
        <taxon>Lepeophtheirus</taxon>
    </lineage>
</organism>
<dbReference type="AlphaFoldDB" id="A0A0K2VGP5"/>
<protein>
    <submittedName>
        <fullName evidence="1">Uncharacterized protein</fullName>
    </submittedName>
</protein>
<evidence type="ECO:0000313" key="1">
    <source>
        <dbReference type="EMBL" id="CDW49623.1"/>
    </source>
</evidence>
<proteinExistence type="predicted"/>
<accession>A0A0K2VGP5</accession>
<feature type="non-terminal residue" evidence="1">
    <location>
        <position position="1"/>
    </location>
</feature>
<dbReference type="EMBL" id="HACA01032262">
    <property type="protein sequence ID" value="CDW49623.1"/>
    <property type="molecule type" value="Transcribed_RNA"/>
</dbReference>
<name>A0A0K2VGP5_LEPSM</name>
<sequence length="77" mass="8701">RQLSDRIIRFSTTGIKVLIYHRPNSLRTVLTDLDLVIKFHHGNNGRSPFGDIHLTVTTGEAHSVTSTFFNEPKLIIS</sequence>
<reference evidence="1" key="1">
    <citation type="submission" date="2014-05" db="EMBL/GenBank/DDBJ databases">
        <authorList>
            <person name="Chronopoulou M."/>
        </authorList>
    </citation>
    <scope>NUCLEOTIDE SEQUENCE</scope>
    <source>
        <tissue evidence="1">Whole organism</tissue>
    </source>
</reference>